<feature type="transmembrane region" description="Helical" evidence="6">
    <location>
        <begin position="359"/>
        <end position="381"/>
    </location>
</feature>
<accession>A0A917LGM7</accession>
<evidence type="ECO:0000256" key="6">
    <source>
        <dbReference type="SAM" id="Phobius"/>
    </source>
</evidence>
<reference evidence="7" key="1">
    <citation type="journal article" date="2014" name="Int. J. Syst. Evol. Microbiol.">
        <title>Complete genome sequence of Corynebacterium casei LMG S-19264T (=DSM 44701T), isolated from a smear-ripened cheese.</title>
        <authorList>
            <consortium name="US DOE Joint Genome Institute (JGI-PGF)"/>
            <person name="Walter F."/>
            <person name="Albersmeier A."/>
            <person name="Kalinowski J."/>
            <person name="Ruckert C."/>
        </authorList>
    </citation>
    <scope>NUCLEOTIDE SEQUENCE</scope>
    <source>
        <strain evidence="7">CGMCC 1.15760</strain>
    </source>
</reference>
<organism evidence="7 8">
    <name type="scientific">Lysinibacillus alkalisoli</name>
    <dbReference type="NCBI Taxonomy" id="1911548"/>
    <lineage>
        <taxon>Bacteria</taxon>
        <taxon>Bacillati</taxon>
        <taxon>Bacillota</taxon>
        <taxon>Bacilli</taxon>
        <taxon>Bacillales</taxon>
        <taxon>Bacillaceae</taxon>
        <taxon>Lysinibacillus</taxon>
    </lineage>
</organism>
<feature type="transmembrane region" description="Helical" evidence="6">
    <location>
        <begin position="6"/>
        <end position="28"/>
    </location>
</feature>
<evidence type="ECO:0000256" key="3">
    <source>
        <dbReference type="ARBA" id="ARBA00022692"/>
    </source>
</evidence>
<dbReference type="Proteomes" id="UP000616608">
    <property type="component" value="Unassembled WGS sequence"/>
</dbReference>
<name>A0A917LGM7_9BACI</name>
<sequence>MRVKILFTISFMALIGAIIGGITNHLAIKMLFRPHHPIYIKGKRLPFTPGLIPKRRDELAKQLGDTVVNYLLTPETIHKKFFSQDIKDKVTLFLEDKSDQLLFTPDKTIQDWLTQAGFPHMATDVEQKIDQVIVQQFGHLHHTLSTKAIEQLLSEDVKATIDHKIPEAVNHMLDKGRDYFVSPEGELTIKNMIDSFLSSKGSLGNMIHMFVGDSNSLVLKVQKELVHLIQSDSTRATLTTIFMTEWQNLQKRPAIDFMQDIAFEPIVERVQNYAKQQLAISSRLDQPLVHYWKNGPQYMKTTIIPQLVERGFTEAEHRLEDVLQRLNLREVVREQVDSFPVAQLEDLVLGISRREFKMITVLGAVLGGLIGIVQGVIVHLIG</sequence>
<protein>
    <submittedName>
        <fullName evidence="7">UPF0754 membrane protein</fullName>
    </submittedName>
</protein>
<keyword evidence="8" id="KW-1185">Reference proteome</keyword>
<evidence type="ECO:0000313" key="7">
    <source>
        <dbReference type="EMBL" id="GGG22730.1"/>
    </source>
</evidence>
<keyword evidence="5 6" id="KW-0472">Membrane</keyword>
<gene>
    <name evidence="7" type="ORF">GCM10007425_16520</name>
</gene>
<proteinExistence type="inferred from homology"/>
<dbReference type="InterPro" id="IPR007383">
    <property type="entry name" value="DUF445"/>
</dbReference>
<dbReference type="PANTHER" id="PTHR35791:SF1">
    <property type="entry name" value="UPF0754 MEMBRANE PROTEIN YHEB"/>
    <property type="match status" value="1"/>
</dbReference>
<reference evidence="7" key="2">
    <citation type="submission" date="2020-09" db="EMBL/GenBank/DDBJ databases">
        <authorList>
            <person name="Sun Q."/>
            <person name="Zhou Y."/>
        </authorList>
    </citation>
    <scope>NUCLEOTIDE SEQUENCE</scope>
    <source>
        <strain evidence="7">CGMCC 1.15760</strain>
    </source>
</reference>
<keyword evidence="4 6" id="KW-1133">Transmembrane helix</keyword>
<comment type="subcellular location">
    <subcellularLocation>
        <location evidence="1">Endomembrane system</location>
    </subcellularLocation>
</comment>
<comment type="caution">
    <text evidence="7">The sequence shown here is derived from an EMBL/GenBank/DDBJ whole genome shotgun (WGS) entry which is preliminary data.</text>
</comment>
<evidence type="ECO:0000256" key="4">
    <source>
        <dbReference type="ARBA" id="ARBA00022989"/>
    </source>
</evidence>
<dbReference type="AlphaFoldDB" id="A0A917LGM7"/>
<keyword evidence="3 6" id="KW-0812">Transmembrane</keyword>
<evidence type="ECO:0000313" key="8">
    <source>
        <dbReference type="Proteomes" id="UP000616608"/>
    </source>
</evidence>
<evidence type="ECO:0000256" key="2">
    <source>
        <dbReference type="ARBA" id="ARBA00008053"/>
    </source>
</evidence>
<comment type="similarity">
    <text evidence="2">Belongs to the UPF0754 family.</text>
</comment>
<dbReference type="Pfam" id="PF04286">
    <property type="entry name" value="DUF445"/>
    <property type="match status" value="1"/>
</dbReference>
<evidence type="ECO:0000256" key="5">
    <source>
        <dbReference type="ARBA" id="ARBA00023136"/>
    </source>
</evidence>
<dbReference type="EMBL" id="BMJT01000005">
    <property type="protein sequence ID" value="GGG22730.1"/>
    <property type="molecule type" value="Genomic_DNA"/>
</dbReference>
<evidence type="ECO:0000256" key="1">
    <source>
        <dbReference type="ARBA" id="ARBA00004308"/>
    </source>
</evidence>
<dbReference type="PANTHER" id="PTHR35791">
    <property type="entry name" value="UPF0754 MEMBRANE PROTEIN YHEB"/>
    <property type="match status" value="1"/>
</dbReference>
<dbReference type="GO" id="GO:0012505">
    <property type="term" value="C:endomembrane system"/>
    <property type="evidence" value="ECO:0007669"/>
    <property type="project" value="UniProtKB-SubCell"/>
</dbReference>